<evidence type="ECO:0000256" key="4">
    <source>
        <dbReference type="ARBA" id="ARBA00022679"/>
    </source>
</evidence>
<keyword evidence="6 7" id="KW-0414">Isoprene biosynthesis</keyword>
<proteinExistence type="inferred from homology"/>
<dbReference type="UniPathway" id="UPA00056">
    <property type="reaction ID" value="UER00093"/>
</dbReference>
<dbReference type="AlphaFoldDB" id="A0A378PAE4"/>
<dbReference type="PANTHER" id="PTHR32125:SF4">
    <property type="entry name" value="2-C-METHYL-D-ERYTHRITOL 4-PHOSPHATE CYTIDYLYLTRANSFERASE, CHLOROPLASTIC"/>
    <property type="match status" value="1"/>
</dbReference>
<dbReference type="PANTHER" id="PTHR32125">
    <property type="entry name" value="2-C-METHYL-D-ERYTHRITOL 4-PHOSPHATE CYTIDYLYLTRANSFERASE, CHLOROPLASTIC"/>
    <property type="match status" value="1"/>
</dbReference>
<dbReference type="Gene3D" id="3.90.550.10">
    <property type="entry name" value="Spore Coat Polysaccharide Biosynthesis Protein SpsA, Chain A"/>
    <property type="match status" value="1"/>
</dbReference>
<dbReference type="GeneID" id="61168853"/>
<comment type="function">
    <text evidence="7">Catalyzes the formation of 4-diphosphocytidyl-2-C-methyl-D-erythritol from CTP and 2-C-methyl-D-erythritol 4-phosphate (MEP).</text>
</comment>
<feature type="site" description="Transition state stabilizer" evidence="7">
    <location>
        <position position="23"/>
    </location>
</feature>
<dbReference type="InterPro" id="IPR050088">
    <property type="entry name" value="IspD/TarI_cytidylyltransf_bact"/>
</dbReference>
<comment type="similarity">
    <text evidence="3 7">Belongs to the IspD/TarI cytidylyltransferase family. IspD subfamily.</text>
</comment>
<gene>
    <name evidence="7 8" type="primary">ispD</name>
    <name evidence="8" type="ORF">NCTC11819_01072</name>
</gene>
<keyword evidence="4 7" id="KW-0808">Transferase</keyword>
<dbReference type="InterPro" id="IPR018294">
    <property type="entry name" value="ISPD_synthase_CS"/>
</dbReference>
<dbReference type="GO" id="GO:0050518">
    <property type="term" value="F:2-C-methyl-D-erythritol 4-phosphate cytidylyltransferase activity"/>
    <property type="evidence" value="ECO:0007669"/>
    <property type="project" value="UniProtKB-UniRule"/>
</dbReference>
<sequence length="245" mass="25133">MSRLFIVLTAAGSGTRLGANTPKALVTLGSDSLLAHALHHLPPSNLVVISAPPAYLADFSQVAAQSASPPPLVVPGGASRQASVLAALEALADVAAPITESDLVLVHDAARPFTPATVFSQVVAALQQGCPAVIPATPVLDTIKMVRNVSTPAREVVTDTLNRSQLRAVQTPQGFPLPTLLELHRRFAARAATETSAFGDDAALAEAAGIPVAVVPGSPRSLKITTPFDLQVAQLLANSDCPEAG</sequence>
<dbReference type="GO" id="GO:0019288">
    <property type="term" value="P:isopentenyl diphosphate biosynthetic process, methylerythritol 4-phosphate pathway"/>
    <property type="evidence" value="ECO:0007669"/>
    <property type="project" value="UniProtKB-UniRule"/>
</dbReference>
<dbReference type="PROSITE" id="PS01295">
    <property type="entry name" value="ISPD"/>
    <property type="match status" value="1"/>
</dbReference>
<organism evidence="8 9">
    <name type="scientific">Mobiluncus mulieris</name>
    <dbReference type="NCBI Taxonomy" id="2052"/>
    <lineage>
        <taxon>Bacteria</taxon>
        <taxon>Bacillati</taxon>
        <taxon>Actinomycetota</taxon>
        <taxon>Actinomycetes</taxon>
        <taxon>Actinomycetales</taxon>
        <taxon>Actinomycetaceae</taxon>
        <taxon>Mobiluncus</taxon>
    </lineage>
</organism>
<dbReference type="Pfam" id="PF01128">
    <property type="entry name" value="IspD"/>
    <property type="match status" value="1"/>
</dbReference>
<dbReference type="NCBIfam" id="TIGR00453">
    <property type="entry name" value="ispD"/>
    <property type="match status" value="1"/>
</dbReference>
<keyword evidence="5 7" id="KW-0548">Nucleotidyltransferase</keyword>
<name>A0A378PAE4_9ACTO</name>
<evidence type="ECO:0000313" key="8">
    <source>
        <dbReference type="EMBL" id="STO16504.1"/>
    </source>
</evidence>
<dbReference type="EMBL" id="UGGQ01000006">
    <property type="protein sequence ID" value="STO16504.1"/>
    <property type="molecule type" value="Genomic_DNA"/>
</dbReference>
<feature type="site" description="Positions MEP for the nucleophilic attack" evidence="7">
    <location>
        <position position="223"/>
    </location>
</feature>
<dbReference type="InterPro" id="IPR029044">
    <property type="entry name" value="Nucleotide-diphossugar_trans"/>
</dbReference>
<comment type="pathway">
    <text evidence="2 7">Isoprenoid biosynthesis; isopentenyl diphosphate biosynthesis via DXP pathway; isopentenyl diphosphate from 1-deoxy-D-xylulose 5-phosphate: step 2/6.</text>
</comment>
<dbReference type="RefSeq" id="WP_114989747.1">
    <property type="nucleotide sequence ID" value="NZ_CAMXYF010000003.1"/>
</dbReference>
<dbReference type="CDD" id="cd02516">
    <property type="entry name" value="CDP-ME_synthetase"/>
    <property type="match status" value="1"/>
</dbReference>
<comment type="catalytic activity">
    <reaction evidence="1 7">
        <text>2-C-methyl-D-erythritol 4-phosphate + CTP + H(+) = 4-CDP-2-C-methyl-D-erythritol + diphosphate</text>
        <dbReference type="Rhea" id="RHEA:13429"/>
        <dbReference type="ChEBI" id="CHEBI:15378"/>
        <dbReference type="ChEBI" id="CHEBI:33019"/>
        <dbReference type="ChEBI" id="CHEBI:37563"/>
        <dbReference type="ChEBI" id="CHEBI:57823"/>
        <dbReference type="ChEBI" id="CHEBI:58262"/>
        <dbReference type="EC" id="2.7.7.60"/>
    </reaction>
</comment>
<dbReference type="InterPro" id="IPR034683">
    <property type="entry name" value="IspD/TarI"/>
</dbReference>
<accession>A0A378PAE4</accession>
<comment type="caution">
    <text evidence="8">The sequence shown here is derived from an EMBL/GenBank/DDBJ whole genome shotgun (WGS) entry which is preliminary data.</text>
</comment>
<evidence type="ECO:0000256" key="1">
    <source>
        <dbReference type="ARBA" id="ARBA00001282"/>
    </source>
</evidence>
<dbReference type="HAMAP" id="MF_00108">
    <property type="entry name" value="IspD"/>
    <property type="match status" value="1"/>
</dbReference>
<evidence type="ECO:0000313" key="9">
    <source>
        <dbReference type="Proteomes" id="UP000255284"/>
    </source>
</evidence>
<evidence type="ECO:0000256" key="5">
    <source>
        <dbReference type="ARBA" id="ARBA00022695"/>
    </source>
</evidence>
<reference evidence="8 9" key="1">
    <citation type="submission" date="2018-06" db="EMBL/GenBank/DDBJ databases">
        <authorList>
            <consortium name="Pathogen Informatics"/>
            <person name="Doyle S."/>
        </authorList>
    </citation>
    <scope>NUCLEOTIDE SEQUENCE [LARGE SCALE GENOMIC DNA]</scope>
    <source>
        <strain evidence="8 9">NCTC11819</strain>
    </source>
</reference>
<evidence type="ECO:0000256" key="2">
    <source>
        <dbReference type="ARBA" id="ARBA00004787"/>
    </source>
</evidence>
<dbReference type="SUPFAM" id="SSF53448">
    <property type="entry name" value="Nucleotide-diphospho-sugar transferases"/>
    <property type="match status" value="1"/>
</dbReference>
<dbReference type="EC" id="2.7.7.60" evidence="7"/>
<feature type="site" description="Transition state stabilizer" evidence="7">
    <location>
        <position position="16"/>
    </location>
</feature>
<evidence type="ECO:0000256" key="6">
    <source>
        <dbReference type="ARBA" id="ARBA00023229"/>
    </source>
</evidence>
<evidence type="ECO:0000256" key="3">
    <source>
        <dbReference type="ARBA" id="ARBA00009789"/>
    </source>
</evidence>
<dbReference type="Proteomes" id="UP000255284">
    <property type="component" value="Unassembled WGS sequence"/>
</dbReference>
<evidence type="ECO:0000256" key="7">
    <source>
        <dbReference type="HAMAP-Rule" id="MF_00108"/>
    </source>
</evidence>
<dbReference type="InterPro" id="IPR001228">
    <property type="entry name" value="IspD"/>
</dbReference>
<protein>
    <recommendedName>
        <fullName evidence="7">2-C-methyl-D-erythritol 4-phosphate cytidylyltransferase</fullName>
        <ecNumber evidence="7">2.7.7.60</ecNumber>
    </recommendedName>
    <alternativeName>
        <fullName evidence="7">4-diphosphocytidyl-2C-methyl-D-erythritol synthase</fullName>
    </alternativeName>
    <alternativeName>
        <fullName evidence="7">MEP cytidylyltransferase</fullName>
        <shortName evidence="7">MCT</shortName>
    </alternativeName>
</protein>
<feature type="site" description="Positions MEP for the nucleophilic attack" evidence="7">
    <location>
        <position position="163"/>
    </location>
</feature>